<dbReference type="STRING" id="1552.A7L45_05990"/>
<evidence type="ECO:0000313" key="3">
    <source>
        <dbReference type="Proteomes" id="UP000182569"/>
    </source>
</evidence>
<dbReference type="EMBL" id="CP015756">
    <property type="protein sequence ID" value="APC39648.1"/>
    <property type="molecule type" value="Genomic_DNA"/>
</dbReference>
<accession>A0A1J0GFA2</accession>
<keyword evidence="3" id="KW-1185">Reference proteome</keyword>
<dbReference type="OrthoDB" id="9798761at2"/>
<dbReference type="AlphaFoldDB" id="A0A1J0GFA2"/>
<reference evidence="3" key="1">
    <citation type="journal article" date="2016" name="Front. Microbiol.">
        <title>Complete Genome Sequence of Clostridium estertheticum DSM 8809, a Microbe Identified in Spoiled Vacuum Packed Beef.</title>
        <authorList>
            <person name="Yu Z."/>
            <person name="Gunn L."/>
            <person name="Brennan E."/>
            <person name="Reid R."/>
            <person name="Wall P.G."/>
            <person name="Gaora O.P."/>
            <person name="Hurley D."/>
            <person name="Bolton D."/>
            <person name="Fanning S."/>
        </authorList>
    </citation>
    <scope>NUCLEOTIDE SEQUENCE [LARGE SCALE GENOMIC DNA]</scope>
    <source>
        <strain evidence="3">DSM 8809</strain>
    </source>
</reference>
<organism evidence="2 3">
    <name type="scientific">Clostridium estertheticum subsp. estertheticum</name>
    <dbReference type="NCBI Taxonomy" id="1552"/>
    <lineage>
        <taxon>Bacteria</taxon>
        <taxon>Bacillati</taxon>
        <taxon>Bacillota</taxon>
        <taxon>Clostridia</taxon>
        <taxon>Eubacteriales</taxon>
        <taxon>Clostridiaceae</taxon>
        <taxon>Clostridium</taxon>
    </lineage>
</organism>
<dbReference type="Pfam" id="PF03235">
    <property type="entry name" value="GmrSD_N"/>
    <property type="match status" value="1"/>
</dbReference>
<dbReference type="PANTHER" id="PTHR39639">
    <property type="entry name" value="CHROMOSOME 16, WHOLE GENOME SHOTGUN SEQUENCE"/>
    <property type="match status" value="1"/>
</dbReference>
<proteinExistence type="predicted"/>
<dbReference type="PANTHER" id="PTHR39639:SF1">
    <property type="entry name" value="DUF262 DOMAIN-CONTAINING PROTEIN"/>
    <property type="match status" value="1"/>
</dbReference>
<gene>
    <name evidence="2" type="ORF">A7L45_05990</name>
</gene>
<dbReference type="InterPro" id="IPR004919">
    <property type="entry name" value="GmrSD_N"/>
</dbReference>
<evidence type="ECO:0000313" key="2">
    <source>
        <dbReference type="EMBL" id="APC39648.1"/>
    </source>
</evidence>
<protein>
    <recommendedName>
        <fullName evidence="1">GmrSD restriction endonucleases N-terminal domain-containing protein</fullName>
    </recommendedName>
</protein>
<dbReference type="RefSeq" id="WP_071611941.1">
    <property type="nucleotide sequence ID" value="NZ_CP015756.1"/>
</dbReference>
<name>A0A1J0GFA2_9CLOT</name>
<feature type="domain" description="GmrSD restriction endonucleases N-terminal" evidence="1">
    <location>
        <begin position="13"/>
        <end position="155"/>
    </location>
</feature>
<dbReference type="Proteomes" id="UP000182569">
    <property type="component" value="Chromosome"/>
</dbReference>
<sequence>MNEIGVATNKKLIELFNMMKSGSLILRPRFQRNLVWNHEHKEKFIETILKGLPFPEIYLADGEIDLEKQTSTMVVVDGQQRLGTINEYIKSDEFIISNIKKFSELTDDEKKSFFDYKIVVRDLGRITDELVLDIFNRINSVQYALNSMEIRNALYQGEFIQTAKIIIENGKEFFEKTEIFSLEESSRMDDIEYILLIMSTLEEGGYFAGKKEIETYVKMNDEKYLNKDNMIKDINYAIKLIDDCKLPNDTMWYKKSNFFSLVIELVMFNKDYEAINDVGILVSLLEELQEKIYDNKKGNNEFSEYYLYIFQSTQSRKGREIRGKLIRKNLREMRIRAELTSIINEKFIDEVSNKACEIVIDGSALGKLYGDFGLQFDYLDYDCLEGIAISSITCTEDSEGIIYAGNIEMLVSISPGTHYSGERIDWSGVEILLSGNFELTKVKIGETYDGFEINDLKFIKRYYSESGDTITN</sequence>
<evidence type="ECO:0000259" key="1">
    <source>
        <dbReference type="Pfam" id="PF03235"/>
    </source>
</evidence>
<dbReference type="KEGG" id="ceu:A7L45_05990"/>